<evidence type="ECO:0000256" key="5">
    <source>
        <dbReference type="ARBA" id="ARBA00023237"/>
    </source>
</evidence>
<evidence type="ECO:0000256" key="2">
    <source>
        <dbReference type="ARBA" id="ARBA00006275"/>
    </source>
</evidence>
<comment type="similarity">
    <text evidence="2">Belongs to the SusD family.</text>
</comment>
<keyword evidence="5" id="KW-0998">Cell outer membrane</keyword>
<keyword evidence="9" id="KW-1185">Reference proteome</keyword>
<evidence type="ECO:0000256" key="1">
    <source>
        <dbReference type="ARBA" id="ARBA00004442"/>
    </source>
</evidence>
<sequence length="595" mass="66602">MKIFNHAKLLGKLTVLVVAVLLLVTSCSKSKFLEETTTTNLNEQTVFSDSAYVMSFLSNIYSKVGFSFNPVRFNDNGGLDAASSEADVPRVGVAATSTGFADGSITPATVMDDAWKTCYSQIRAVNLYLKHSTTLPFAEFLRKRTAAEARFLRAWYYFTLLKHYGGVPLVGDSIFSDNQQITASRNSFEECVNYIVAECNAAATDLPVRQQGLEYGRAGAGACLALKARVLLYAASPLFNGNNAFNTGVSEPLRSIVGYNAASNERWKLAADAARMVISLGTFTLYNTSNQVSGVTIPPFRDMFYRRVNSEYIFARMQNGTRDFESVWMPPSRGGDGHGAYPYQELVDAFPMIDGKLITDANSGYNASRPYDNRDPRLEHTIMHDSSLIVLYTDFIQPIMGQPLKLYVDAGADAVFKRTTTGYYVNKMLKPDLAGNSIHGAERCWPLLRLGEMYLDFAEAENEYLGPTQEVYDAIIALRKRAGILPGSDNLYGLTVGLSKDEMREIIRNERRVELAFEEHWFWDVRRWMIAANTENTTMHGMKVTRNSGSAPLFEVFNVRKRNFRNAMYLFPVPQSEVAKSEFLLQNPYWSTTSN</sequence>
<dbReference type="SUPFAM" id="SSF48452">
    <property type="entry name" value="TPR-like"/>
    <property type="match status" value="1"/>
</dbReference>
<reference evidence="8 9" key="1">
    <citation type="submission" date="2022-02" db="EMBL/GenBank/DDBJ databases">
        <authorList>
            <person name="Min J."/>
        </authorList>
    </citation>
    <scope>NUCLEOTIDE SEQUENCE [LARGE SCALE GENOMIC DNA]</scope>
    <source>
        <strain evidence="8 9">GR10-1</strain>
    </source>
</reference>
<organism evidence="8 9">
    <name type="scientific">Niabella ginsengisoli</name>
    <dbReference type="NCBI Taxonomy" id="522298"/>
    <lineage>
        <taxon>Bacteria</taxon>
        <taxon>Pseudomonadati</taxon>
        <taxon>Bacteroidota</taxon>
        <taxon>Chitinophagia</taxon>
        <taxon>Chitinophagales</taxon>
        <taxon>Chitinophagaceae</taxon>
        <taxon>Niabella</taxon>
    </lineage>
</organism>
<dbReference type="InterPro" id="IPR012944">
    <property type="entry name" value="SusD_RagB_dom"/>
</dbReference>
<dbReference type="PROSITE" id="PS51257">
    <property type="entry name" value="PROKAR_LIPOPROTEIN"/>
    <property type="match status" value="1"/>
</dbReference>
<keyword evidence="3" id="KW-0732">Signal</keyword>
<proteinExistence type="inferred from homology"/>
<gene>
    <name evidence="8" type="ORF">MKP09_00305</name>
</gene>
<evidence type="ECO:0000313" key="9">
    <source>
        <dbReference type="Proteomes" id="UP001202248"/>
    </source>
</evidence>
<evidence type="ECO:0000256" key="3">
    <source>
        <dbReference type="ARBA" id="ARBA00022729"/>
    </source>
</evidence>
<name>A0ABS9SDQ1_9BACT</name>
<protein>
    <submittedName>
        <fullName evidence="8">RagB/SusD family nutrient uptake outer membrane protein</fullName>
    </submittedName>
</protein>
<dbReference type="Gene3D" id="1.25.40.390">
    <property type="match status" value="1"/>
</dbReference>
<keyword evidence="4" id="KW-0472">Membrane</keyword>
<dbReference type="Proteomes" id="UP001202248">
    <property type="component" value="Unassembled WGS sequence"/>
</dbReference>
<dbReference type="EMBL" id="JAKWBL010000001">
    <property type="protein sequence ID" value="MCH5596475.1"/>
    <property type="molecule type" value="Genomic_DNA"/>
</dbReference>
<evidence type="ECO:0000259" key="7">
    <source>
        <dbReference type="Pfam" id="PF14322"/>
    </source>
</evidence>
<dbReference type="Pfam" id="PF14322">
    <property type="entry name" value="SusD-like_3"/>
    <property type="match status" value="1"/>
</dbReference>
<dbReference type="InterPro" id="IPR033985">
    <property type="entry name" value="SusD-like_N"/>
</dbReference>
<evidence type="ECO:0000313" key="8">
    <source>
        <dbReference type="EMBL" id="MCH5596475.1"/>
    </source>
</evidence>
<feature type="domain" description="SusD-like N-terminal" evidence="7">
    <location>
        <begin position="111"/>
        <end position="232"/>
    </location>
</feature>
<evidence type="ECO:0000256" key="4">
    <source>
        <dbReference type="ARBA" id="ARBA00023136"/>
    </source>
</evidence>
<accession>A0ABS9SDQ1</accession>
<evidence type="ECO:0000259" key="6">
    <source>
        <dbReference type="Pfam" id="PF07980"/>
    </source>
</evidence>
<comment type="subcellular location">
    <subcellularLocation>
        <location evidence="1">Cell outer membrane</location>
    </subcellularLocation>
</comment>
<feature type="domain" description="RagB/SusD" evidence="6">
    <location>
        <begin position="330"/>
        <end position="590"/>
    </location>
</feature>
<dbReference type="RefSeq" id="WP_240825338.1">
    <property type="nucleotide sequence ID" value="NZ_JAKWBL010000001.1"/>
</dbReference>
<dbReference type="Pfam" id="PF07980">
    <property type="entry name" value="SusD_RagB"/>
    <property type="match status" value="1"/>
</dbReference>
<comment type="caution">
    <text evidence="8">The sequence shown here is derived from an EMBL/GenBank/DDBJ whole genome shotgun (WGS) entry which is preliminary data.</text>
</comment>
<dbReference type="InterPro" id="IPR011990">
    <property type="entry name" value="TPR-like_helical_dom_sf"/>
</dbReference>